<comment type="caution">
    <text evidence="4">The sequence shown here is derived from an EMBL/GenBank/DDBJ whole genome shotgun (WGS) entry which is preliminary data.</text>
</comment>
<reference evidence="3" key="1">
    <citation type="journal article" date="2014" name="Int. J. Syst. Evol. Microbiol.">
        <title>Complete genome sequence of Corynebacterium casei LMG S-19264T (=DSM 44701T), isolated from a smear-ripened cheese.</title>
        <authorList>
            <consortium name="US DOE Joint Genome Institute (JGI-PGF)"/>
            <person name="Walter F."/>
            <person name="Albersmeier A."/>
            <person name="Kalinowski J."/>
            <person name="Ruckert C."/>
        </authorList>
    </citation>
    <scope>NUCLEOTIDE SEQUENCE</scope>
    <source>
        <strain evidence="3">JCM 4434</strain>
    </source>
</reference>
<feature type="chain" id="PRO_5009198902" description="Peptidoglycan binding-like domain-containing protein" evidence="1">
    <location>
        <begin position="30"/>
        <end position="130"/>
    </location>
</feature>
<dbReference type="InterPro" id="IPR002477">
    <property type="entry name" value="Peptidoglycan-bd-like"/>
</dbReference>
<gene>
    <name evidence="3" type="ORF">GCM10010502_56310</name>
    <name evidence="4" type="ORF">HS99_0005890</name>
</gene>
<feature type="signal peptide" evidence="1">
    <location>
        <begin position="1"/>
        <end position="29"/>
    </location>
</feature>
<evidence type="ECO:0000259" key="2">
    <source>
        <dbReference type="Pfam" id="PF01471"/>
    </source>
</evidence>
<dbReference type="EMBL" id="JPRF03000021">
    <property type="protein sequence ID" value="OEV37318.1"/>
    <property type="molecule type" value="Genomic_DNA"/>
</dbReference>
<keyword evidence="1" id="KW-0732">Signal</keyword>
<name>A0A1E7N9H8_KITAU</name>
<reference evidence="4" key="4">
    <citation type="submission" date="2016-08" db="EMBL/GenBank/DDBJ databases">
        <title>Sequencing, Assembly and Comparative Genomics of S. aureofaciens ATCC 10762.</title>
        <authorList>
            <person name="Gradnigo J.S."/>
            <person name="Johnson N."/>
            <person name="Somerville G.A."/>
        </authorList>
    </citation>
    <scope>NUCLEOTIDE SEQUENCE [LARGE SCALE GENOMIC DNA]</scope>
    <source>
        <strain evidence="4">ATCC 10762</strain>
    </source>
</reference>
<sequence length="130" mass="13533">MQKKWALRAATLTIGATAALGLAVGTANAASTIQWGSTGQPVRCVQQAMNYLDSAGLSVDGQFGQNTYNAVVAYQGSKGIQQDGQVGPQTGGDIKADIYNVYLAAHHSGDYSTQSTMSAWMSNCNSQLPG</sequence>
<feature type="domain" description="Peptidoglycan binding-like" evidence="2">
    <location>
        <begin position="39"/>
        <end position="90"/>
    </location>
</feature>
<evidence type="ECO:0000313" key="3">
    <source>
        <dbReference type="EMBL" id="GGU95255.1"/>
    </source>
</evidence>
<dbReference type="OrthoDB" id="4337990at2"/>
<dbReference type="AlphaFoldDB" id="A0A1E7N9H8"/>
<evidence type="ECO:0000313" key="5">
    <source>
        <dbReference type="Proteomes" id="UP000037395"/>
    </source>
</evidence>
<reference evidence="4 5" key="2">
    <citation type="submission" date="2014-07" db="EMBL/GenBank/DDBJ databases">
        <authorList>
            <person name="Zhang J.E."/>
            <person name="Yang H."/>
            <person name="Guo J."/>
            <person name="Deng Z."/>
            <person name="Luo H."/>
            <person name="Luo M."/>
            <person name="Zhao B."/>
        </authorList>
    </citation>
    <scope>NUCLEOTIDE SEQUENCE [LARGE SCALE GENOMIC DNA]</scope>
    <source>
        <strain evidence="4">ATCC 10762</strain>
        <strain evidence="5">ATCC 10762 / DSM 40127 / CCM 3239 / JCM 4008 / LMG 5968 / NBRC 12843 / NCIMB 8234 / A-377</strain>
    </source>
</reference>
<dbReference type="EMBL" id="BMUB01000017">
    <property type="protein sequence ID" value="GGU95255.1"/>
    <property type="molecule type" value="Genomic_DNA"/>
</dbReference>
<reference evidence="3" key="5">
    <citation type="submission" date="2020-09" db="EMBL/GenBank/DDBJ databases">
        <authorList>
            <person name="Sun Q."/>
            <person name="Ohkuma M."/>
        </authorList>
    </citation>
    <scope>NUCLEOTIDE SEQUENCE</scope>
    <source>
        <strain evidence="3">JCM 4434</strain>
    </source>
</reference>
<keyword evidence="5" id="KW-1185">Reference proteome</keyword>
<dbReference type="RefSeq" id="WP_030558375.1">
    <property type="nucleotide sequence ID" value="NZ_BMUB01000017.1"/>
</dbReference>
<accession>A0A8H9I2L2</accession>
<dbReference type="InterPro" id="IPR036365">
    <property type="entry name" value="PGBD-like_sf"/>
</dbReference>
<evidence type="ECO:0000313" key="4">
    <source>
        <dbReference type="EMBL" id="OEV37318.1"/>
    </source>
</evidence>
<dbReference type="Pfam" id="PF01471">
    <property type="entry name" value="PG_binding_1"/>
    <property type="match status" value="1"/>
</dbReference>
<protein>
    <recommendedName>
        <fullName evidence="2">Peptidoglycan binding-like domain-containing protein</fullName>
    </recommendedName>
</protein>
<dbReference type="SUPFAM" id="SSF47090">
    <property type="entry name" value="PGBD-like"/>
    <property type="match status" value="1"/>
</dbReference>
<accession>A0A1E7N9H8</accession>
<dbReference type="GeneID" id="97488598"/>
<reference evidence="5" key="3">
    <citation type="submission" date="2016-08" db="EMBL/GenBank/DDBJ databases">
        <title>Sequencing, assembly and comparative genomics of S. aureofaciens ATCC 10762.</title>
        <authorList>
            <person name="Gradnigo J.S."/>
            <person name="Johnson N."/>
            <person name="Somerville G.A."/>
        </authorList>
    </citation>
    <scope>NUCLEOTIDE SEQUENCE [LARGE SCALE GENOMIC DNA]</scope>
    <source>
        <strain evidence="5">ATCC 10762 / DSM 40127 / CCM 3239 / JCM 4008 / LMG 5968 / NBRC 12843 / NCIMB 8234 / A-377</strain>
    </source>
</reference>
<dbReference type="Proteomes" id="UP000037395">
    <property type="component" value="Unassembled WGS sequence"/>
</dbReference>
<dbReference type="InterPro" id="IPR036366">
    <property type="entry name" value="PGBDSf"/>
</dbReference>
<proteinExistence type="predicted"/>
<evidence type="ECO:0000256" key="1">
    <source>
        <dbReference type="SAM" id="SignalP"/>
    </source>
</evidence>
<dbReference type="Gene3D" id="1.10.101.10">
    <property type="entry name" value="PGBD-like superfamily/PGBD"/>
    <property type="match status" value="1"/>
</dbReference>
<organism evidence="4 5">
    <name type="scientific">Kitasatospora aureofaciens</name>
    <name type="common">Streptomyces aureofaciens</name>
    <dbReference type="NCBI Taxonomy" id="1894"/>
    <lineage>
        <taxon>Bacteria</taxon>
        <taxon>Bacillati</taxon>
        <taxon>Actinomycetota</taxon>
        <taxon>Actinomycetes</taxon>
        <taxon>Kitasatosporales</taxon>
        <taxon>Streptomycetaceae</taxon>
        <taxon>Kitasatospora</taxon>
    </lineage>
</organism>
<dbReference type="Proteomes" id="UP000610124">
    <property type="component" value="Unassembled WGS sequence"/>
</dbReference>